<dbReference type="PANTHER" id="PTHR23526">
    <property type="entry name" value="INTEGRAL MEMBRANE TRANSPORT PROTEIN-RELATED"/>
    <property type="match status" value="1"/>
</dbReference>
<evidence type="ECO:0000256" key="1">
    <source>
        <dbReference type="SAM" id="Phobius"/>
    </source>
</evidence>
<dbReference type="InterPro" id="IPR052528">
    <property type="entry name" value="Sugar_transport-like"/>
</dbReference>
<dbReference type="PANTHER" id="PTHR23526:SF2">
    <property type="entry name" value="MAJOR FACILITATOR SUPERFAMILY (MFS) PROFILE DOMAIN-CONTAINING PROTEIN"/>
    <property type="match status" value="1"/>
</dbReference>
<dbReference type="InterPro" id="IPR036259">
    <property type="entry name" value="MFS_trans_sf"/>
</dbReference>
<protein>
    <submittedName>
        <fullName evidence="3">MFS transporter</fullName>
    </submittedName>
</protein>
<feature type="transmembrane region" description="Helical" evidence="1">
    <location>
        <begin position="72"/>
        <end position="89"/>
    </location>
</feature>
<evidence type="ECO:0000313" key="3">
    <source>
        <dbReference type="EMBL" id="HII61251.1"/>
    </source>
</evidence>
<proteinExistence type="predicted"/>
<name>A0A832WMU9_PYRHR</name>
<sequence length="381" mass="42265">MNKTKKLLKFEFLAQGSLGAAEGLAEAFFDVIITRMGASPFIVGLVGSSSYISNLFSPFWARVSQRIGVKKLVIMSFLFASFFLFMLAFSESISLFLLLIFLYYTFYGIKEVLYPTIVERVYMDLRILSHAEATYTLIYTITVGIAGYIMDVESHRLAFILASGLLIIATLSRLPFPEVKDCENENRDLPYRDKLILSLVLMFMIAGTGMLMMLPAIPILEVRLLNLSNMTIGIAIAIDSLTYVIFSELWGRVIKKLSHVVRVFQLGFIAIGAMAGIYFMSTLPWHIYLAGALCGIGGSAISIGWQAFSMGVPDYRTEDLSALHLTTCGIRGLYAPLLGSFLINLIGVRKTFIVAGLIVITGVFIAEALINPLKERFELLD</sequence>
<evidence type="ECO:0000313" key="4">
    <source>
        <dbReference type="Proteomes" id="UP000617544"/>
    </source>
</evidence>
<organism evidence="3 4">
    <name type="scientific">Pyrococcus horikoshii</name>
    <dbReference type="NCBI Taxonomy" id="53953"/>
    <lineage>
        <taxon>Archaea</taxon>
        <taxon>Methanobacteriati</taxon>
        <taxon>Methanobacteriota</taxon>
        <taxon>Thermococci</taxon>
        <taxon>Thermococcales</taxon>
        <taxon>Thermococcaceae</taxon>
        <taxon>Pyrococcus</taxon>
    </lineage>
</organism>
<dbReference type="SUPFAM" id="SSF103473">
    <property type="entry name" value="MFS general substrate transporter"/>
    <property type="match status" value="1"/>
</dbReference>
<dbReference type="InterPro" id="IPR020846">
    <property type="entry name" value="MFS_dom"/>
</dbReference>
<feature type="transmembrane region" description="Helical" evidence="1">
    <location>
        <begin position="287"/>
        <end position="308"/>
    </location>
</feature>
<dbReference type="PROSITE" id="PS50850">
    <property type="entry name" value="MFS"/>
    <property type="match status" value="1"/>
</dbReference>
<feature type="domain" description="Major facilitator superfamily (MFS) profile" evidence="2">
    <location>
        <begin position="195"/>
        <end position="381"/>
    </location>
</feature>
<feature type="transmembrane region" description="Helical" evidence="1">
    <location>
        <begin position="41"/>
        <end position="60"/>
    </location>
</feature>
<feature type="transmembrane region" description="Helical" evidence="1">
    <location>
        <begin position="232"/>
        <end position="251"/>
    </location>
</feature>
<feature type="transmembrane region" description="Helical" evidence="1">
    <location>
        <begin position="156"/>
        <end position="174"/>
    </location>
</feature>
<dbReference type="GeneID" id="1443221"/>
<dbReference type="EMBL" id="DUJN01000005">
    <property type="protein sequence ID" value="HII61251.1"/>
    <property type="molecule type" value="Genomic_DNA"/>
</dbReference>
<feature type="transmembrane region" description="Helical" evidence="1">
    <location>
        <begin position="352"/>
        <end position="370"/>
    </location>
</feature>
<dbReference type="Gene3D" id="1.20.1250.20">
    <property type="entry name" value="MFS general substrate transporter like domains"/>
    <property type="match status" value="2"/>
</dbReference>
<feature type="transmembrane region" description="Helical" evidence="1">
    <location>
        <begin position="95"/>
        <end position="113"/>
    </location>
</feature>
<feature type="transmembrane region" description="Helical" evidence="1">
    <location>
        <begin position="133"/>
        <end position="150"/>
    </location>
</feature>
<feature type="transmembrane region" description="Helical" evidence="1">
    <location>
        <begin position="263"/>
        <end position="281"/>
    </location>
</feature>
<keyword evidence="1" id="KW-0812">Transmembrane</keyword>
<keyword evidence="1" id="KW-0472">Membrane</keyword>
<reference evidence="3" key="1">
    <citation type="journal article" date="2020" name="bioRxiv">
        <title>A rank-normalized archaeal taxonomy based on genome phylogeny resolves widespread incomplete and uneven classifications.</title>
        <authorList>
            <person name="Rinke C."/>
            <person name="Chuvochina M."/>
            <person name="Mussig A.J."/>
            <person name="Chaumeil P.-A."/>
            <person name="Waite D.W."/>
            <person name="Whitman W.B."/>
            <person name="Parks D.H."/>
            <person name="Hugenholtz P."/>
        </authorList>
    </citation>
    <scope>NUCLEOTIDE SEQUENCE</scope>
    <source>
        <strain evidence="3">UBA8834</strain>
    </source>
</reference>
<evidence type="ECO:0000259" key="2">
    <source>
        <dbReference type="PROSITE" id="PS50850"/>
    </source>
</evidence>
<keyword evidence="1" id="KW-1133">Transmembrane helix</keyword>
<dbReference type="GO" id="GO:0022857">
    <property type="term" value="F:transmembrane transporter activity"/>
    <property type="evidence" value="ECO:0007669"/>
    <property type="project" value="InterPro"/>
</dbReference>
<feature type="transmembrane region" description="Helical" evidence="1">
    <location>
        <begin position="195"/>
        <end position="220"/>
    </location>
</feature>
<comment type="caution">
    <text evidence="3">The sequence shown here is derived from an EMBL/GenBank/DDBJ whole genome shotgun (WGS) entry which is preliminary data.</text>
</comment>
<feature type="transmembrane region" description="Helical" evidence="1">
    <location>
        <begin position="320"/>
        <end position="346"/>
    </location>
</feature>
<accession>A0A832WMU9</accession>
<dbReference type="Proteomes" id="UP000617544">
    <property type="component" value="Unassembled WGS sequence"/>
</dbReference>
<dbReference type="RefSeq" id="WP_010884986.1">
    <property type="nucleotide sequence ID" value="NZ_DUJN01000005.1"/>
</dbReference>
<dbReference type="AlphaFoldDB" id="A0A832WMU9"/>
<dbReference type="Pfam" id="PF07690">
    <property type="entry name" value="MFS_1"/>
    <property type="match status" value="2"/>
</dbReference>
<gene>
    <name evidence="3" type="ORF">HA331_05815</name>
</gene>
<dbReference type="InterPro" id="IPR011701">
    <property type="entry name" value="MFS"/>
</dbReference>